<sequence>MNKKNQKEHMASSIVLNTPILVLFFLFITSCSFVAPAPETWTIKIYDTIPFANKLILGCNLNGFQYPPRNLEEGTDESFTVDVDLQKPGGNYVLTCTVQYTTGATARNFGSHVLFDYQKDKSRCRNKVCKWEVNEDGVVTCCLAE</sequence>
<evidence type="ECO:0000313" key="1">
    <source>
        <dbReference type="EMBL" id="PHT85452.1"/>
    </source>
</evidence>
<reference evidence="1 2" key="2">
    <citation type="journal article" date="2017" name="Genome Biol.">
        <title>New reference genome sequences of hot pepper reveal the massive evolution of plant disease-resistance genes by retroduplication.</title>
        <authorList>
            <person name="Kim S."/>
            <person name="Park J."/>
            <person name="Yeom S.I."/>
            <person name="Kim Y.M."/>
            <person name="Seo E."/>
            <person name="Kim K.T."/>
            <person name="Kim M.S."/>
            <person name="Lee J.M."/>
            <person name="Cheong K."/>
            <person name="Shin H.S."/>
            <person name="Kim S.B."/>
            <person name="Han K."/>
            <person name="Lee J."/>
            <person name="Park M."/>
            <person name="Lee H.A."/>
            <person name="Lee H.Y."/>
            <person name="Lee Y."/>
            <person name="Oh S."/>
            <person name="Lee J.H."/>
            <person name="Choi E."/>
            <person name="Choi E."/>
            <person name="Lee S.E."/>
            <person name="Jeon J."/>
            <person name="Kim H."/>
            <person name="Choi G."/>
            <person name="Song H."/>
            <person name="Lee J."/>
            <person name="Lee S.C."/>
            <person name="Kwon J.K."/>
            <person name="Lee H.Y."/>
            <person name="Koo N."/>
            <person name="Hong Y."/>
            <person name="Kim R.W."/>
            <person name="Kang W.H."/>
            <person name="Huh J.H."/>
            <person name="Kang B.C."/>
            <person name="Yang T.J."/>
            <person name="Lee Y.H."/>
            <person name="Bennetzen J.L."/>
            <person name="Choi D."/>
        </authorList>
    </citation>
    <scope>NUCLEOTIDE SEQUENCE [LARGE SCALE GENOMIC DNA]</scope>
    <source>
        <strain evidence="2">cv. CM334</strain>
    </source>
</reference>
<name>A0A2G2ZU08_CAPAN</name>
<evidence type="ECO:0008006" key="3">
    <source>
        <dbReference type="Google" id="ProtNLM"/>
    </source>
</evidence>
<comment type="caution">
    <text evidence="1">The sequence shown here is derived from an EMBL/GenBank/DDBJ whole genome shotgun (WGS) entry which is preliminary data.</text>
</comment>
<dbReference type="Proteomes" id="UP000222542">
    <property type="component" value="Unassembled WGS sequence"/>
</dbReference>
<evidence type="ECO:0000313" key="2">
    <source>
        <dbReference type="Proteomes" id="UP000222542"/>
    </source>
</evidence>
<dbReference type="AlphaFoldDB" id="A0A2G2ZU08"/>
<protein>
    <recommendedName>
        <fullName evidence="3">S-protein homolog</fullName>
    </recommendedName>
</protein>
<dbReference type="PROSITE" id="PS51257">
    <property type="entry name" value="PROKAR_LIPOPROTEIN"/>
    <property type="match status" value="1"/>
</dbReference>
<accession>A0A2G2ZU08</accession>
<gene>
    <name evidence="1" type="ORF">T459_07558</name>
</gene>
<dbReference type="EMBL" id="AYRZ02000003">
    <property type="protein sequence ID" value="PHT85452.1"/>
    <property type="molecule type" value="Genomic_DNA"/>
</dbReference>
<keyword evidence="2" id="KW-1185">Reference proteome</keyword>
<dbReference type="Gramene" id="PHT85452">
    <property type="protein sequence ID" value="PHT85452"/>
    <property type="gene ID" value="T459_07558"/>
</dbReference>
<reference evidence="1 2" key="1">
    <citation type="journal article" date="2014" name="Nat. Genet.">
        <title>Genome sequence of the hot pepper provides insights into the evolution of pungency in Capsicum species.</title>
        <authorList>
            <person name="Kim S."/>
            <person name="Park M."/>
            <person name="Yeom S.I."/>
            <person name="Kim Y.M."/>
            <person name="Lee J.M."/>
            <person name="Lee H.A."/>
            <person name="Seo E."/>
            <person name="Choi J."/>
            <person name="Cheong K."/>
            <person name="Kim K.T."/>
            <person name="Jung K."/>
            <person name="Lee G.W."/>
            <person name="Oh S.K."/>
            <person name="Bae C."/>
            <person name="Kim S.B."/>
            <person name="Lee H.Y."/>
            <person name="Kim S.Y."/>
            <person name="Kim M.S."/>
            <person name="Kang B.C."/>
            <person name="Jo Y.D."/>
            <person name="Yang H.B."/>
            <person name="Jeong H.J."/>
            <person name="Kang W.H."/>
            <person name="Kwon J.K."/>
            <person name="Shin C."/>
            <person name="Lim J.Y."/>
            <person name="Park J.H."/>
            <person name="Huh J.H."/>
            <person name="Kim J.S."/>
            <person name="Kim B.D."/>
            <person name="Cohen O."/>
            <person name="Paran I."/>
            <person name="Suh M.C."/>
            <person name="Lee S.B."/>
            <person name="Kim Y.K."/>
            <person name="Shin Y."/>
            <person name="Noh S.J."/>
            <person name="Park J."/>
            <person name="Seo Y.S."/>
            <person name="Kwon S.Y."/>
            <person name="Kim H.A."/>
            <person name="Park J.M."/>
            <person name="Kim H.J."/>
            <person name="Choi S.B."/>
            <person name="Bosland P.W."/>
            <person name="Reeves G."/>
            <person name="Jo S.H."/>
            <person name="Lee B.W."/>
            <person name="Cho H.T."/>
            <person name="Choi H.S."/>
            <person name="Lee M.S."/>
            <person name="Yu Y."/>
            <person name="Do Choi Y."/>
            <person name="Park B.S."/>
            <person name="van Deynze A."/>
            <person name="Ashrafi H."/>
            <person name="Hill T."/>
            <person name="Kim W.T."/>
            <person name="Pai H.S."/>
            <person name="Ahn H.K."/>
            <person name="Yeam I."/>
            <person name="Giovannoni J.J."/>
            <person name="Rose J.K."/>
            <person name="Sorensen I."/>
            <person name="Lee S.J."/>
            <person name="Kim R.W."/>
            <person name="Choi I.Y."/>
            <person name="Choi B.S."/>
            <person name="Lim J.S."/>
            <person name="Lee Y.H."/>
            <person name="Choi D."/>
        </authorList>
    </citation>
    <scope>NUCLEOTIDE SEQUENCE [LARGE SCALE GENOMIC DNA]</scope>
    <source>
        <strain evidence="2">cv. CM334</strain>
    </source>
</reference>
<organism evidence="1 2">
    <name type="scientific">Capsicum annuum</name>
    <name type="common">Capsicum pepper</name>
    <dbReference type="NCBI Taxonomy" id="4072"/>
    <lineage>
        <taxon>Eukaryota</taxon>
        <taxon>Viridiplantae</taxon>
        <taxon>Streptophyta</taxon>
        <taxon>Embryophyta</taxon>
        <taxon>Tracheophyta</taxon>
        <taxon>Spermatophyta</taxon>
        <taxon>Magnoliopsida</taxon>
        <taxon>eudicotyledons</taxon>
        <taxon>Gunneridae</taxon>
        <taxon>Pentapetalae</taxon>
        <taxon>asterids</taxon>
        <taxon>lamiids</taxon>
        <taxon>Solanales</taxon>
        <taxon>Solanaceae</taxon>
        <taxon>Solanoideae</taxon>
        <taxon>Capsiceae</taxon>
        <taxon>Capsicum</taxon>
    </lineage>
</organism>
<proteinExistence type="predicted"/>